<gene>
    <name evidence="2" type="ORF">E2C01_051569</name>
</gene>
<protein>
    <submittedName>
        <fullName evidence="2">Uncharacterized protein</fullName>
    </submittedName>
</protein>
<dbReference type="InterPro" id="IPR043502">
    <property type="entry name" value="DNA/RNA_pol_sf"/>
</dbReference>
<reference evidence="2 3" key="1">
    <citation type="submission" date="2019-05" db="EMBL/GenBank/DDBJ databases">
        <title>Another draft genome of Portunus trituberculatus and its Hox gene families provides insights of decapod evolution.</title>
        <authorList>
            <person name="Jeong J.-H."/>
            <person name="Song I."/>
            <person name="Kim S."/>
            <person name="Choi T."/>
            <person name="Kim D."/>
            <person name="Ryu S."/>
            <person name="Kim W."/>
        </authorList>
    </citation>
    <scope>NUCLEOTIDE SEQUENCE [LARGE SCALE GENOMIC DNA]</scope>
    <source>
        <tissue evidence="2">Muscle</tissue>
    </source>
</reference>
<organism evidence="2 3">
    <name type="scientific">Portunus trituberculatus</name>
    <name type="common">Swimming crab</name>
    <name type="synonym">Neptunus trituberculatus</name>
    <dbReference type="NCBI Taxonomy" id="210409"/>
    <lineage>
        <taxon>Eukaryota</taxon>
        <taxon>Metazoa</taxon>
        <taxon>Ecdysozoa</taxon>
        <taxon>Arthropoda</taxon>
        <taxon>Crustacea</taxon>
        <taxon>Multicrustacea</taxon>
        <taxon>Malacostraca</taxon>
        <taxon>Eumalacostraca</taxon>
        <taxon>Eucarida</taxon>
        <taxon>Decapoda</taxon>
        <taxon>Pleocyemata</taxon>
        <taxon>Brachyura</taxon>
        <taxon>Eubrachyura</taxon>
        <taxon>Portunoidea</taxon>
        <taxon>Portunidae</taxon>
        <taxon>Portuninae</taxon>
        <taxon>Portunus</taxon>
    </lineage>
</organism>
<dbReference type="SUPFAM" id="SSF56672">
    <property type="entry name" value="DNA/RNA polymerases"/>
    <property type="match status" value="1"/>
</dbReference>
<dbReference type="AlphaFoldDB" id="A0A5B7GJX6"/>
<dbReference type="EMBL" id="VSRR010014912">
    <property type="protein sequence ID" value="MPC57587.1"/>
    <property type="molecule type" value="Genomic_DNA"/>
</dbReference>
<comment type="caution">
    <text evidence="2">The sequence shown here is derived from an EMBL/GenBank/DDBJ whole genome shotgun (WGS) entry which is preliminary data.</text>
</comment>
<evidence type="ECO:0000256" key="1">
    <source>
        <dbReference type="SAM" id="MobiDB-lite"/>
    </source>
</evidence>
<accession>A0A5B7GJX6</accession>
<dbReference type="GO" id="GO:0071897">
    <property type="term" value="P:DNA biosynthetic process"/>
    <property type="evidence" value="ECO:0007669"/>
    <property type="project" value="UniProtKB-ARBA"/>
</dbReference>
<keyword evidence="3" id="KW-1185">Reference proteome</keyword>
<feature type="region of interest" description="Disordered" evidence="1">
    <location>
        <begin position="187"/>
        <end position="212"/>
    </location>
</feature>
<evidence type="ECO:0000313" key="2">
    <source>
        <dbReference type="EMBL" id="MPC57587.1"/>
    </source>
</evidence>
<dbReference type="Proteomes" id="UP000324222">
    <property type="component" value="Unassembled WGS sequence"/>
</dbReference>
<sequence>MSGLRSKIVPSLPVLLSSMNRQLKPFNRLSKNQRVTSYRFTNQRDRHDLPSTSQNLRPPIHIPEAINLRTREEVELSMVRNNPKLLISHISTSNPTPRKMLLLPNIRTDLELTTWKDNKIDNDCMALVNEYVNKGAIIQSNRLMCHTSWVFTIPKTSGGLRLVFNLRSVNNNINPMEQVAESIFLPPNVDARPTSTSDPELQGNAGPHLGSSLFISTPNSTSVLGNGLTTSPPSP</sequence>
<evidence type="ECO:0000313" key="3">
    <source>
        <dbReference type="Proteomes" id="UP000324222"/>
    </source>
</evidence>
<name>A0A5B7GJX6_PORTR</name>
<proteinExistence type="predicted"/>